<keyword evidence="3" id="KW-0808">Transferase</keyword>
<accession>A0A318XL14</accession>
<feature type="domain" description="Glycosyl transferase family 1" evidence="1">
    <location>
        <begin position="138"/>
        <end position="259"/>
    </location>
</feature>
<comment type="caution">
    <text evidence="3">The sequence shown here is derived from an EMBL/GenBank/DDBJ whole genome shotgun (WGS) entry which is preliminary data.</text>
</comment>
<dbReference type="Pfam" id="PF13649">
    <property type="entry name" value="Methyltransf_25"/>
    <property type="match status" value="1"/>
</dbReference>
<dbReference type="Gene3D" id="3.40.50.2000">
    <property type="entry name" value="Glycogen Phosphorylase B"/>
    <property type="match status" value="2"/>
</dbReference>
<dbReference type="EMBL" id="QKMR01000023">
    <property type="protein sequence ID" value="PYG85784.1"/>
    <property type="molecule type" value="Genomic_DNA"/>
</dbReference>
<dbReference type="InterPro" id="IPR041698">
    <property type="entry name" value="Methyltransf_25"/>
</dbReference>
<dbReference type="PANTHER" id="PTHR12526">
    <property type="entry name" value="GLYCOSYLTRANSFERASE"/>
    <property type="match status" value="1"/>
</dbReference>
<protein>
    <submittedName>
        <fullName evidence="3">Glycosyl transferase family 1</fullName>
    </submittedName>
</protein>
<proteinExistence type="predicted"/>
<organism evidence="3 4">
    <name type="scientific">Ruminiclostridium sufflavum DSM 19573</name>
    <dbReference type="NCBI Taxonomy" id="1121337"/>
    <lineage>
        <taxon>Bacteria</taxon>
        <taxon>Bacillati</taxon>
        <taxon>Bacillota</taxon>
        <taxon>Clostridia</taxon>
        <taxon>Eubacteriales</taxon>
        <taxon>Oscillospiraceae</taxon>
        <taxon>Ruminiclostridium</taxon>
    </lineage>
</organism>
<dbReference type="Gene3D" id="3.40.50.150">
    <property type="entry name" value="Vaccinia Virus protein VP39"/>
    <property type="match status" value="1"/>
</dbReference>
<evidence type="ECO:0000259" key="1">
    <source>
        <dbReference type="Pfam" id="PF00534"/>
    </source>
</evidence>
<dbReference type="RefSeq" id="WP_110463174.1">
    <property type="nucleotide sequence ID" value="NZ_QKMR01000023.1"/>
</dbReference>
<dbReference type="InterPro" id="IPR029063">
    <property type="entry name" value="SAM-dependent_MTases_sf"/>
</dbReference>
<dbReference type="PANTHER" id="PTHR12526:SF630">
    <property type="entry name" value="GLYCOSYLTRANSFERASE"/>
    <property type="match status" value="1"/>
</dbReference>
<dbReference type="GO" id="GO:0016757">
    <property type="term" value="F:glycosyltransferase activity"/>
    <property type="evidence" value="ECO:0007669"/>
    <property type="project" value="InterPro"/>
</dbReference>
<sequence length="637" mass="74699">MVRRKIAFFSKGNDSFIKDIIERLSIQYDTQRITIETPKNNKLIEQGMEWADVCWFEWCDDLLSYASRLSIAKEKKIICRLHSYEAFSLFPAQINWDCVDRLIFVSEDICRYVLAHFNVDKNITLVIPNGVDLDKWTWEKRGSGFNVAYVGYINYKKGPMLLLHTMKAIHMQDDRYKFYIAGQFQDPRFWLYFEHMIKEFKLENAIFFEGWQRNLNKWLENKNYILCTSVLESQNMSVMQAMAKGIKPVVHNFVGAKNIYKGKYLWNTIYEAVCKITESDYNSNEYREFITNNYSLEIQMKAIDEMIRDLIYSGENENDFDYKRYWNNRLNLYFNIEGAGYLGLGEIYNELLYRNRISLLEGVVNKAFGDIRNKRVLELGPGIGIFTEFFNNMGVQRYEGIDIALKSVDDLQKRYRSYQFKHGDICDDSFYDGEYDLIFSADVLMHITNENHYGKAINNISKHLSTGGLCILLDPISVINAKSESPHVIIRDRKYVEQGIGKNALRLTEMLPVTYFMNYPFDREIIGSNASNALNIFNFIHDVFMDSTISDEDKRIIGEYILYRDRKLLYTNEAGLSEKLLIIQKENGKLDFNIKISEIFDIKSIDNEIDAINKNFTENETKQRDALEKLTALINCF</sequence>
<dbReference type="SUPFAM" id="SSF53335">
    <property type="entry name" value="S-adenosyl-L-methionine-dependent methyltransferases"/>
    <property type="match status" value="1"/>
</dbReference>
<evidence type="ECO:0000313" key="3">
    <source>
        <dbReference type="EMBL" id="PYG85784.1"/>
    </source>
</evidence>
<gene>
    <name evidence="3" type="ORF">LY28_03204</name>
</gene>
<dbReference type="SUPFAM" id="SSF53756">
    <property type="entry name" value="UDP-Glycosyltransferase/glycogen phosphorylase"/>
    <property type="match status" value="1"/>
</dbReference>
<evidence type="ECO:0000259" key="2">
    <source>
        <dbReference type="Pfam" id="PF13649"/>
    </source>
</evidence>
<dbReference type="OrthoDB" id="6713581at2"/>
<dbReference type="CDD" id="cd02440">
    <property type="entry name" value="AdoMet_MTases"/>
    <property type="match status" value="1"/>
</dbReference>
<dbReference type="AlphaFoldDB" id="A0A318XL14"/>
<keyword evidence="4" id="KW-1185">Reference proteome</keyword>
<feature type="domain" description="Methyltransferase" evidence="2">
    <location>
        <begin position="376"/>
        <end position="468"/>
    </location>
</feature>
<name>A0A318XL14_9FIRM</name>
<evidence type="ECO:0000313" key="4">
    <source>
        <dbReference type="Proteomes" id="UP000248132"/>
    </source>
</evidence>
<dbReference type="InterPro" id="IPR001296">
    <property type="entry name" value="Glyco_trans_1"/>
</dbReference>
<reference evidence="3 4" key="1">
    <citation type="submission" date="2018-06" db="EMBL/GenBank/DDBJ databases">
        <title>Genomic Encyclopedia of Type Strains, Phase I: the one thousand microbial genomes (KMG-I) project.</title>
        <authorList>
            <person name="Kyrpides N."/>
        </authorList>
    </citation>
    <scope>NUCLEOTIDE SEQUENCE [LARGE SCALE GENOMIC DNA]</scope>
    <source>
        <strain evidence="3 4">DSM 19573</strain>
    </source>
</reference>
<dbReference type="Pfam" id="PF00534">
    <property type="entry name" value="Glycos_transf_1"/>
    <property type="match status" value="1"/>
</dbReference>
<dbReference type="Proteomes" id="UP000248132">
    <property type="component" value="Unassembled WGS sequence"/>
</dbReference>